<accession>A0AAD1U8F6</accession>
<organism evidence="1 2">
    <name type="scientific">Euplotes crassus</name>
    <dbReference type="NCBI Taxonomy" id="5936"/>
    <lineage>
        <taxon>Eukaryota</taxon>
        <taxon>Sar</taxon>
        <taxon>Alveolata</taxon>
        <taxon>Ciliophora</taxon>
        <taxon>Intramacronucleata</taxon>
        <taxon>Spirotrichea</taxon>
        <taxon>Hypotrichia</taxon>
        <taxon>Euplotida</taxon>
        <taxon>Euplotidae</taxon>
        <taxon>Moneuplotes</taxon>
    </lineage>
</organism>
<evidence type="ECO:0000313" key="1">
    <source>
        <dbReference type="EMBL" id="CAI2364212.1"/>
    </source>
</evidence>
<dbReference type="PROSITE" id="PS51257">
    <property type="entry name" value="PROKAR_LIPOPROTEIN"/>
    <property type="match status" value="1"/>
</dbReference>
<name>A0AAD1U8F6_EUPCR</name>
<comment type="caution">
    <text evidence="1">The sequence shown here is derived from an EMBL/GenBank/DDBJ whole genome shotgun (WGS) entry which is preliminary data.</text>
</comment>
<dbReference type="EMBL" id="CAMPGE010005361">
    <property type="protein sequence ID" value="CAI2364212.1"/>
    <property type="molecule type" value="Genomic_DNA"/>
</dbReference>
<gene>
    <name evidence="1" type="ORF">ECRASSUSDP1_LOCUS5555</name>
</gene>
<proteinExistence type="predicted"/>
<dbReference type="AlphaFoldDB" id="A0AAD1U8F6"/>
<reference evidence="1" key="1">
    <citation type="submission" date="2023-07" db="EMBL/GenBank/DDBJ databases">
        <authorList>
            <consortium name="AG Swart"/>
            <person name="Singh M."/>
            <person name="Singh A."/>
            <person name="Seah K."/>
            <person name="Emmerich C."/>
        </authorList>
    </citation>
    <scope>NUCLEOTIDE SEQUENCE</scope>
    <source>
        <strain evidence="1">DP1</strain>
    </source>
</reference>
<evidence type="ECO:0000313" key="2">
    <source>
        <dbReference type="Proteomes" id="UP001295684"/>
    </source>
</evidence>
<sequence length="51" mass="5854">MKSVCADSHILQGHTWLSLGCKPSCLVKRIELLLNSYEIGMNKRIDSYMRN</sequence>
<keyword evidence="2" id="KW-1185">Reference proteome</keyword>
<dbReference type="Proteomes" id="UP001295684">
    <property type="component" value="Unassembled WGS sequence"/>
</dbReference>
<protein>
    <submittedName>
        <fullName evidence="1">Uncharacterized protein</fullName>
    </submittedName>
</protein>